<feature type="compositionally biased region" description="Low complexity" evidence="7">
    <location>
        <begin position="407"/>
        <end position="420"/>
    </location>
</feature>
<dbReference type="InterPro" id="IPR036116">
    <property type="entry name" value="FN3_sf"/>
</dbReference>
<keyword evidence="3" id="KW-0433">Leucine-rich repeat</keyword>
<dbReference type="SMART" id="SM00369">
    <property type="entry name" value="LRR_TYP"/>
    <property type="match status" value="3"/>
</dbReference>
<evidence type="ECO:0000256" key="3">
    <source>
        <dbReference type="ARBA" id="ARBA00022614"/>
    </source>
</evidence>
<evidence type="ECO:0000256" key="4">
    <source>
        <dbReference type="ARBA" id="ARBA00022737"/>
    </source>
</evidence>
<evidence type="ECO:0000256" key="1">
    <source>
        <dbReference type="ARBA" id="ARBA00004138"/>
    </source>
</evidence>
<dbReference type="AlphaFoldDB" id="A0AA36DUU1"/>
<dbReference type="GO" id="GO:0005929">
    <property type="term" value="C:cilium"/>
    <property type="evidence" value="ECO:0007669"/>
    <property type="project" value="UniProtKB-SubCell"/>
</dbReference>
<evidence type="ECO:0000256" key="7">
    <source>
        <dbReference type="SAM" id="MobiDB-lite"/>
    </source>
</evidence>
<keyword evidence="6" id="KW-0966">Cell projection</keyword>
<gene>
    <name evidence="8" type="ORF">CYNAS_LOCUS5149</name>
</gene>
<dbReference type="InterPro" id="IPR003591">
    <property type="entry name" value="Leu-rich_rpt_typical-subtyp"/>
</dbReference>
<comment type="caution">
    <text evidence="8">The sequence shown here is derived from an EMBL/GenBank/DDBJ whole genome shotgun (WGS) entry which is preliminary data.</text>
</comment>
<keyword evidence="4" id="KW-0677">Repeat</keyword>
<evidence type="ECO:0000256" key="6">
    <source>
        <dbReference type="ARBA" id="ARBA00023273"/>
    </source>
</evidence>
<dbReference type="PANTHER" id="PTHR45973">
    <property type="entry name" value="PROTEIN PHOSPHATASE 1 REGULATORY SUBUNIT SDS22-RELATED"/>
    <property type="match status" value="1"/>
</dbReference>
<evidence type="ECO:0000313" key="9">
    <source>
        <dbReference type="Proteomes" id="UP001176961"/>
    </source>
</evidence>
<evidence type="ECO:0000256" key="5">
    <source>
        <dbReference type="ARBA" id="ARBA00023069"/>
    </source>
</evidence>
<feature type="compositionally biased region" description="Basic and acidic residues" evidence="7">
    <location>
        <begin position="542"/>
        <end position="551"/>
    </location>
</feature>
<feature type="compositionally biased region" description="Polar residues" evidence="7">
    <location>
        <begin position="425"/>
        <end position="446"/>
    </location>
</feature>
<feature type="compositionally biased region" description="Basic and acidic residues" evidence="7">
    <location>
        <begin position="485"/>
        <end position="527"/>
    </location>
</feature>
<sequence length="722" mass="80310">MEEAEEESAGEEPTQSDVAPTPPPIQPSDVIGHGDTAESQNDADDEEAPDTSQSLDHSQHSSHNTSRNQSRLDGSISHDDHPPPVCKNGVLDLSRRGLNAIDRKYRKEYANVRKLIIATNRFLNISGLDMFKNCVLVDATDNQLHKLSSFLPLAKQLKSLLLSNNGIKNMDNFRSFARLESVDFSCNDIESLPSTLDNRHLTRIDLSSNALTSLPDLSKLTSLTHLDVSSNHITSFKHAAFPKSLLLFNVSSNQIDDLTEFMRLLPLEKLDSISLANNPCVSNITFDYRIYILSVLPSLQDIDGFVVNEEEQLKGEWLYSQGKGRMFKPDTGAHLSLVKHLEKYCPFDVEGKLVSSLDQSVVKAMEKRREMLNSSTHEDDSSQSLSIHSPYRAWAAQLEGKENRVPSSSADESGASRSVSARMPASSTPARQPTMTSRSSAQFQPPSRSSTMESVESSSTVTLVPAATAHQDQQRGVSSTATTARVDRSGRTYLREKSVQAEQGVERDSPQREEVVGQRSTRDSFEQNHALERAINGRRIRDRSAKQKRESPVPMVTDISMDLGFRNNHRSIINENEILHRLACLEEQVAELCFENENLTRINDQLSGILVEMTNKFKNDIDSLKDQLDSIGTPQNPDPCNLRVAREISDGCYEIVWDLPLVRGYKVLTNGVESGIVRAPNNAARISDIEPGMEITVQLQAIHFDGTIGEPSSPLIIRRNVR</sequence>
<feature type="compositionally biased region" description="Polar residues" evidence="7">
    <location>
        <begin position="470"/>
        <end position="483"/>
    </location>
</feature>
<feature type="region of interest" description="Disordered" evidence="7">
    <location>
        <begin position="1"/>
        <end position="90"/>
    </location>
</feature>
<comment type="subcellular location">
    <subcellularLocation>
        <location evidence="1">Cell projection</location>
        <location evidence="1">Cilium</location>
    </subcellularLocation>
</comment>
<dbReference type="Pfam" id="PF14580">
    <property type="entry name" value="LRR_9"/>
    <property type="match status" value="1"/>
</dbReference>
<accession>A0AA36DUU1</accession>
<dbReference type="SUPFAM" id="SSF49265">
    <property type="entry name" value="Fibronectin type III"/>
    <property type="match status" value="1"/>
</dbReference>
<feature type="region of interest" description="Disordered" evidence="7">
    <location>
        <begin position="534"/>
        <end position="553"/>
    </location>
</feature>
<keyword evidence="9" id="KW-1185">Reference proteome</keyword>
<feature type="compositionally biased region" description="Acidic residues" evidence="7">
    <location>
        <begin position="1"/>
        <end position="10"/>
    </location>
</feature>
<feature type="region of interest" description="Disordered" evidence="7">
    <location>
        <begin position="400"/>
        <end position="527"/>
    </location>
</feature>
<dbReference type="InterPro" id="IPR032675">
    <property type="entry name" value="LRR_dom_sf"/>
</dbReference>
<dbReference type="SUPFAM" id="SSF52058">
    <property type="entry name" value="L domain-like"/>
    <property type="match status" value="1"/>
</dbReference>
<keyword evidence="5" id="KW-0969">Cilium</keyword>
<dbReference type="Proteomes" id="UP001176961">
    <property type="component" value="Unassembled WGS sequence"/>
</dbReference>
<dbReference type="InterPro" id="IPR050576">
    <property type="entry name" value="Cilia_flagella_integrity"/>
</dbReference>
<proteinExistence type="inferred from homology"/>
<name>A0AA36DUU1_CYLNA</name>
<organism evidence="8 9">
    <name type="scientific">Cylicocyclus nassatus</name>
    <name type="common">Nematode worm</name>
    <dbReference type="NCBI Taxonomy" id="53992"/>
    <lineage>
        <taxon>Eukaryota</taxon>
        <taxon>Metazoa</taxon>
        <taxon>Ecdysozoa</taxon>
        <taxon>Nematoda</taxon>
        <taxon>Chromadorea</taxon>
        <taxon>Rhabditida</taxon>
        <taxon>Rhabditina</taxon>
        <taxon>Rhabditomorpha</taxon>
        <taxon>Strongyloidea</taxon>
        <taxon>Strongylidae</taxon>
        <taxon>Cylicocyclus</taxon>
    </lineage>
</organism>
<evidence type="ECO:0000256" key="2">
    <source>
        <dbReference type="ARBA" id="ARBA00006453"/>
    </source>
</evidence>
<dbReference type="PANTHER" id="PTHR45973:SF9">
    <property type="entry name" value="LEUCINE-RICH REPEAT-CONTAINING PROTEIN 46"/>
    <property type="match status" value="1"/>
</dbReference>
<feature type="compositionally biased region" description="Low complexity" evidence="7">
    <location>
        <begin position="447"/>
        <end position="462"/>
    </location>
</feature>
<dbReference type="PROSITE" id="PS51450">
    <property type="entry name" value="LRR"/>
    <property type="match status" value="2"/>
</dbReference>
<protein>
    <submittedName>
        <fullName evidence="8">Uncharacterized protein</fullName>
    </submittedName>
</protein>
<comment type="similarity">
    <text evidence="2">Belongs to the DNAAF1 family.</text>
</comment>
<reference evidence="8" key="1">
    <citation type="submission" date="2023-07" db="EMBL/GenBank/DDBJ databases">
        <authorList>
            <consortium name="CYATHOMIX"/>
        </authorList>
    </citation>
    <scope>NUCLEOTIDE SEQUENCE</scope>
    <source>
        <strain evidence="8">N/A</strain>
    </source>
</reference>
<dbReference type="SMART" id="SM00365">
    <property type="entry name" value="LRR_SD22"/>
    <property type="match status" value="3"/>
</dbReference>
<dbReference type="InterPro" id="IPR001611">
    <property type="entry name" value="Leu-rich_rpt"/>
</dbReference>
<dbReference type="EMBL" id="CATQJL010000112">
    <property type="protein sequence ID" value="CAJ0593166.1"/>
    <property type="molecule type" value="Genomic_DNA"/>
</dbReference>
<dbReference type="Gene3D" id="3.80.10.10">
    <property type="entry name" value="Ribonuclease Inhibitor"/>
    <property type="match status" value="2"/>
</dbReference>
<evidence type="ECO:0000313" key="8">
    <source>
        <dbReference type="EMBL" id="CAJ0593166.1"/>
    </source>
</evidence>